<keyword evidence="2" id="KW-0285">Flavoprotein</keyword>
<feature type="domain" description="FAD-dependent oxidoreductase 2 FAD-binding" evidence="6">
    <location>
        <begin position="11"/>
        <end position="539"/>
    </location>
</feature>
<keyword evidence="5" id="KW-0812">Transmembrane</keyword>
<dbReference type="Proteomes" id="UP001428817">
    <property type="component" value="Unassembled WGS sequence"/>
</dbReference>
<dbReference type="PANTHER" id="PTHR43400">
    <property type="entry name" value="FUMARATE REDUCTASE"/>
    <property type="match status" value="1"/>
</dbReference>
<evidence type="ECO:0000259" key="6">
    <source>
        <dbReference type="Pfam" id="PF00890"/>
    </source>
</evidence>
<comment type="caution">
    <text evidence="7">The sequence shown here is derived from an EMBL/GenBank/DDBJ whole genome shotgun (WGS) entry which is preliminary data.</text>
</comment>
<dbReference type="SUPFAM" id="SSF56425">
    <property type="entry name" value="Succinate dehydrogenase/fumarate reductase flavoprotein, catalytic domain"/>
    <property type="match status" value="1"/>
</dbReference>
<evidence type="ECO:0000313" key="7">
    <source>
        <dbReference type="EMBL" id="GAA5146428.1"/>
    </source>
</evidence>
<protein>
    <submittedName>
        <fullName evidence="7">FAD-binding protein</fullName>
    </submittedName>
</protein>
<dbReference type="Gene3D" id="3.90.700.10">
    <property type="entry name" value="Succinate dehydrogenase/fumarate reductase flavoprotein, catalytic domain"/>
    <property type="match status" value="1"/>
</dbReference>
<dbReference type="RefSeq" id="WP_185058824.1">
    <property type="nucleotide sequence ID" value="NZ_BAABJP010000001.1"/>
</dbReference>
<accession>A0ABP9PIS8</accession>
<evidence type="ECO:0000256" key="1">
    <source>
        <dbReference type="ARBA" id="ARBA00001974"/>
    </source>
</evidence>
<reference evidence="8" key="1">
    <citation type="journal article" date="2019" name="Int. J. Syst. Evol. Microbiol.">
        <title>The Global Catalogue of Microorganisms (GCM) 10K type strain sequencing project: providing services to taxonomists for standard genome sequencing and annotation.</title>
        <authorList>
            <consortium name="The Broad Institute Genomics Platform"/>
            <consortium name="The Broad Institute Genome Sequencing Center for Infectious Disease"/>
            <person name="Wu L."/>
            <person name="Ma J."/>
        </authorList>
    </citation>
    <scope>NUCLEOTIDE SEQUENCE [LARGE SCALE GENOMIC DNA]</scope>
    <source>
        <strain evidence="8">JCM 18303</strain>
    </source>
</reference>
<proteinExistence type="predicted"/>
<name>A0ABP9PIS8_9PSEU</name>
<evidence type="ECO:0000256" key="5">
    <source>
        <dbReference type="SAM" id="Phobius"/>
    </source>
</evidence>
<dbReference type="Gene3D" id="3.50.50.60">
    <property type="entry name" value="FAD/NAD(P)-binding domain"/>
    <property type="match status" value="2"/>
</dbReference>
<evidence type="ECO:0000256" key="4">
    <source>
        <dbReference type="ARBA" id="ARBA00023002"/>
    </source>
</evidence>
<feature type="transmembrane region" description="Helical" evidence="5">
    <location>
        <begin position="12"/>
        <end position="33"/>
    </location>
</feature>
<keyword evidence="4" id="KW-0560">Oxidoreductase</keyword>
<dbReference type="InterPro" id="IPR050315">
    <property type="entry name" value="FAD-oxidoreductase_2"/>
</dbReference>
<dbReference type="Pfam" id="PF00890">
    <property type="entry name" value="FAD_binding_2"/>
    <property type="match status" value="1"/>
</dbReference>
<comment type="cofactor">
    <cofactor evidence="1">
        <name>FAD</name>
        <dbReference type="ChEBI" id="CHEBI:57692"/>
    </cofactor>
</comment>
<evidence type="ECO:0000313" key="8">
    <source>
        <dbReference type="Proteomes" id="UP001428817"/>
    </source>
</evidence>
<dbReference type="PANTHER" id="PTHR43400:SF10">
    <property type="entry name" value="3-OXOSTEROID 1-DEHYDROGENASE"/>
    <property type="match status" value="1"/>
</dbReference>
<dbReference type="EMBL" id="BAABJP010000001">
    <property type="protein sequence ID" value="GAA5146428.1"/>
    <property type="molecule type" value="Genomic_DNA"/>
</dbReference>
<keyword evidence="3" id="KW-0274">FAD</keyword>
<keyword evidence="5" id="KW-1133">Transmembrane helix</keyword>
<dbReference type="SUPFAM" id="SSF51905">
    <property type="entry name" value="FAD/NAD(P)-binding domain"/>
    <property type="match status" value="1"/>
</dbReference>
<keyword evidence="8" id="KW-1185">Reference proteome</keyword>
<dbReference type="InterPro" id="IPR027477">
    <property type="entry name" value="Succ_DH/fumarate_Rdtase_cat_sf"/>
</dbReference>
<evidence type="ECO:0000256" key="3">
    <source>
        <dbReference type="ARBA" id="ARBA00022827"/>
    </source>
</evidence>
<sequence length="561" mass="59193">MTQPALPEETDLLVVGSGVAGMTGALAAFAAGLRTVVVEKTDVLGGNTALSGGLMWIPNNPLLVEDGVADSAEWAHAYLDSVIDGGGDPGPASSRERRAAFISQGPKMIGFLREQGLELERCYGYSDYYPENPGGLPEGRSVRGATFDLRRLGPMRERLRARQLFPGVPIHMEEVSPAGVATRTGHGAATAARIAGRALGGLLRGRRVDGLGASLMGQLLLALTKRGIPLYTELGLRSLVSREGRVTGAELARPDGTTVAVRARAVLLACGGFSHNEAMRKEYGPHPSSTEWTMSNPGDTGDGITAAQAIGGAVALMDEAIWMGTGQRPDGTREMHVFDRSMPHCIVVDSSGRRFVNEATDYSRFGRAIYARHERVPAVPSWFVLDSRHRRRYSLGDILPGVTPRSLLGNGYLKKANTLEGLAAACGIDPAGLRDTVRRFNAMAAAGRDADFHRGESYYDRYFSDPRVRPNPNLGAIDRPPFYAVPVYPGDVGTCGGLLTDEHARVVSTSGEAIPGVYAAGNCSATVMGRTYPGAGASIGAAAAFAYIAANHLAGSASGSA</sequence>
<keyword evidence="5" id="KW-0472">Membrane</keyword>
<evidence type="ECO:0000256" key="2">
    <source>
        <dbReference type="ARBA" id="ARBA00022630"/>
    </source>
</evidence>
<organism evidence="7 8">
    <name type="scientific">Pseudonocardia eucalypti</name>
    <dbReference type="NCBI Taxonomy" id="648755"/>
    <lineage>
        <taxon>Bacteria</taxon>
        <taxon>Bacillati</taxon>
        <taxon>Actinomycetota</taxon>
        <taxon>Actinomycetes</taxon>
        <taxon>Pseudonocardiales</taxon>
        <taxon>Pseudonocardiaceae</taxon>
        <taxon>Pseudonocardia</taxon>
    </lineage>
</organism>
<gene>
    <name evidence="7" type="ORF">GCM10023321_05870</name>
</gene>
<dbReference type="InterPro" id="IPR036188">
    <property type="entry name" value="FAD/NAD-bd_sf"/>
</dbReference>
<dbReference type="InterPro" id="IPR003953">
    <property type="entry name" value="FAD-dep_OxRdtase_2_FAD-bd"/>
</dbReference>